<dbReference type="GO" id="GO:0003824">
    <property type="term" value="F:catalytic activity"/>
    <property type="evidence" value="ECO:0007669"/>
    <property type="project" value="UniProtKB-ARBA"/>
</dbReference>
<evidence type="ECO:0000313" key="4">
    <source>
        <dbReference type="Proteomes" id="UP001165042"/>
    </source>
</evidence>
<dbReference type="GO" id="GO:0016020">
    <property type="term" value="C:membrane"/>
    <property type="evidence" value="ECO:0007669"/>
    <property type="project" value="TreeGrafter"/>
</dbReference>
<dbReference type="SUPFAM" id="SSF53474">
    <property type="entry name" value="alpha/beta-Hydrolases"/>
    <property type="match status" value="1"/>
</dbReference>
<gene>
    <name evidence="3" type="ORF">Aglo03_54340</name>
</gene>
<dbReference type="InterPro" id="IPR050266">
    <property type="entry name" value="AB_hydrolase_sf"/>
</dbReference>
<name>A0A9W6QTG8_9PSEU</name>
<protein>
    <recommendedName>
        <fullName evidence="2">AB hydrolase-1 domain-containing protein</fullName>
    </recommendedName>
</protein>
<dbReference type="Gene3D" id="3.40.50.1820">
    <property type="entry name" value="alpha/beta hydrolase"/>
    <property type="match status" value="1"/>
</dbReference>
<comment type="caution">
    <text evidence="3">The sequence shown here is derived from an EMBL/GenBank/DDBJ whole genome shotgun (WGS) entry which is preliminary data.</text>
</comment>
<feature type="compositionally biased region" description="Basic and acidic residues" evidence="1">
    <location>
        <begin position="26"/>
        <end position="43"/>
    </location>
</feature>
<dbReference type="PANTHER" id="PTHR43798:SF33">
    <property type="entry name" value="HYDROLASE, PUTATIVE (AFU_ORTHOLOGUE AFUA_2G14860)-RELATED"/>
    <property type="match status" value="1"/>
</dbReference>
<feature type="domain" description="AB hydrolase-1" evidence="2">
    <location>
        <begin position="70"/>
        <end position="169"/>
    </location>
</feature>
<organism evidence="3 4">
    <name type="scientific">Actinokineospora globicatena</name>
    <dbReference type="NCBI Taxonomy" id="103729"/>
    <lineage>
        <taxon>Bacteria</taxon>
        <taxon>Bacillati</taxon>
        <taxon>Actinomycetota</taxon>
        <taxon>Actinomycetes</taxon>
        <taxon>Pseudonocardiales</taxon>
        <taxon>Pseudonocardiaceae</taxon>
        <taxon>Actinokineospora</taxon>
    </lineage>
</organism>
<dbReference type="Proteomes" id="UP001165042">
    <property type="component" value="Unassembled WGS sequence"/>
</dbReference>
<reference evidence="3" key="1">
    <citation type="submission" date="2023-02" db="EMBL/GenBank/DDBJ databases">
        <title>Actinokineospora globicatena NBRC 15670.</title>
        <authorList>
            <person name="Ichikawa N."/>
            <person name="Sato H."/>
            <person name="Tonouchi N."/>
        </authorList>
    </citation>
    <scope>NUCLEOTIDE SEQUENCE</scope>
    <source>
        <strain evidence="3">NBRC 15670</strain>
    </source>
</reference>
<dbReference type="PANTHER" id="PTHR43798">
    <property type="entry name" value="MONOACYLGLYCEROL LIPASE"/>
    <property type="match status" value="1"/>
</dbReference>
<dbReference type="Pfam" id="PF00561">
    <property type="entry name" value="Abhydrolase_1"/>
    <property type="match status" value="1"/>
</dbReference>
<accession>A0A9W6QTG8</accession>
<dbReference type="InterPro" id="IPR029058">
    <property type="entry name" value="AB_hydrolase_fold"/>
</dbReference>
<evidence type="ECO:0000313" key="3">
    <source>
        <dbReference type="EMBL" id="GLW94618.1"/>
    </source>
</evidence>
<evidence type="ECO:0000259" key="2">
    <source>
        <dbReference type="Pfam" id="PF00561"/>
    </source>
</evidence>
<proteinExistence type="predicted"/>
<dbReference type="AlphaFoldDB" id="A0A9W6QTG8"/>
<keyword evidence="4" id="KW-1185">Reference proteome</keyword>
<evidence type="ECO:0000256" key="1">
    <source>
        <dbReference type="SAM" id="MobiDB-lite"/>
    </source>
</evidence>
<dbReference type="EMBL" id="BSSD01000009">
    <property type="protein sequence ID" value="GLW94618.1"/>
    <property type="molecule type" value="Genomic_DNA"/>
</dbReference>
<sequence length="340" mass="36372">MDNFCRPAEGHIRRSVEVQRQVKAGNGEHERVGEGRRQESAADWGAMREHDVRAADGTRLRGWCTESDGPVVLLCPGLGTIPEAWPALVLPSSGVRVLSWYHRGTMGSERPVDAARISLDDHVADAVAVLDAAGVRRCVVMGWSVGVMVAAELARRYPGRVSGLLLAAGVPGDLFGGVLGVLGIPAAVRRPLVVGSAVAVRAVGPLVDAVLHRVPVNRVTAALLQHSGFMLPGADPADVAKAVRRFLGHDWRWYVTLALALADVPRRDLAGITCPVTVLAARFDVVADPRQAVKAAACLPQARVRVVPTSHFLPLEAPEVIAEELQLLVDRVAVVERARR</sequence>
<dbReference type="InterPro" id="IPR000073">
    <property type="entry name" value="AB_hydrolase_1"/>
</dbReference>
<feature type="region of interest" description="Disordered" evidence="1">
    <location>
        <begin position="24"/>
        <end position="43"/>
    </location>
</feature>